<dbReference type="Gene3D" id="3.10.100.10">
    <property type="entry name" value="Mannose-Binding Protein A, subunit A"/>
    <property type="match status" value="1"/>
</dbReference>
<organism evidence="2 3">
    <name type="scientific">Motacilla alba</name>
    <name type="common">White wagtail</name>
    <name type="synonym">Pied wagtail</name>
    <dbReference type="NCBI Taxonomy" id="45807"/>
    <lineage>
        <taxon>Eukaryota</taxon>
        <taxon>Metazoa</taxon>
        <taxon>Chordata</taxon>
        <taxon>Craniata</taxon>
        <taxon>Vertebrata</taxon>
        <taxon>Euteleostomi</taxon>
        <taxon>Archelosauria</taxon>
        <taxon>Archosauria</taxon>
        <taxon>Dinosauria</taxon>
        <taxon>Saurischia</taxon>
        <taxon>Theropoda</taxon>
        <taxon>Coelurosauria</taxon>
        <taxon>Aves</taxon>
        <taxon>Neognathae</taxon>
        <taxon>Neoaves</taxon>
        <taxon>Telluraves</taxon>
        <taxon>Australaves</taxon>
        <taxon>Passeriformes</taxon>
        <taxon>Passeroidea</taxon>
        <taxon>Motacillidae</taxon>
        <taxon>Motacilla</taxon>
    </lineage>
</organism>
<feature type="non-terminal residue" evidence="2">
    <location>
        <position position="1"/>
    </location>
</feature>
<dbReference type="InterPro" id="IPR016186">
    <property type="entry name" value="C-type_lectin-like/link_sf"/>
</dbReference>
<evidence type="ECO:0000313" key="3">
    <source>
        <dbReference type="Proteomes" id="UP000532252"/>
    </source>
</evidence>
<sequence length="72" mass="8176">QDLLFRLRGNGDYWLGLRRRGQRLHWGDGSSYSSRVPVLGNAECVFLADERFRSGNCSSERPYVCSKAQAPL</sequence>
<comment type="caution">
    <text evidence="2">The sequence shown here is derived from an EMBL/GenBank/DDBJ whole genome shotgun (WGS) entry which is preliminary data.</text>
</comment>
<gene>
    <name evidence="2" type="primary">Clec2d_0</name>
    <name evidence="2" type="ORF">MOTALB_R10143</name>
</gene>
<evidence type="ECO:0000259" key="1">
    <source>
        <dbReference type="PROSITE" id="PS50041"/>
    </source>
</evidence>
<dbReference type="EMBL" id="VXBE01006358">
    <property type="protein sequence ID" value="NWS02557.1"/>
    <property type="molecule type" value="Genomic_DNA"/>
</dbReference>
<dbReference type="InterPro" id="IPR016187">
    <property type="entry name" value="CTDL_fold"/>
</dbReference>
<dbReference type="InterPro" id="IPR001304">
    <property type="entry name" value="C-type_lectin-like"/>
</dbReference>
<dbReference type="Pfam" id="PF00059">
    <property type="entry name" value="Lectin_C"/>
    <property type="match status" value="1"/>
</dbReference>
<dbReference type="PROSITE" id="PS50041">
    <property type="entry name" value="C_TYPE_LECTIN_2"/>
    <property type="match status" value="1"/>
</dbReference>
<name>A0A7K5C2S7_MOTAL</name>
<evidence type="ECO:0000313" key="2">
    <source>
        <dbReference type="EMBL" id="NWS02557.1"/>
    </source>
</evidence>
<dbReference type="Proteomes" id="UP000532252">
    <property type="component" value="Unassembled WGS sequence"/>
</dbReference>
<keyword evidence="3" id="KW-1185">Reference proteome</keyword>
<dbReference type="AlphaFoldDB" id="A0A7K5C2S7"/>
<accession>A0A7K5C2S7</accession>
<protein>
    <submittedName>
        <fullName evidence="2">CLC2D protein</fullName>
    </submittedName>
</protein>
<dbReference type="SUPFAM" id="SSF56436">
    <property type="entry name" value="C-type lectin-like"/>
    <property type="match status" value="1"/>
</dbReference>
<feature type="domain" description="C-type lectin" evidence="1">
    <location>
        <begin position="1"/>
        <end position="66"/>
    </location>
</feature>
<reference evidence="2 3" key="1">
    <citation type="submission" date="2019-09" db="EMBL/GenBank/DDBJ databases">
        <title>Bird 10,000 Genomes (B10K) Project - Family phase.</title>
        <authorList>
            <person name="Zhang G."/>
        </authorList>
    </citation>
    <scope>NUCLEOTIDE SEQUENCE [LARGE SCALE GENOMIC DNA]</scope>
    <source>
        <strain evidence="2">B10K-DU-001-75</strain>
        <tissue evidence="2">Muscle</tissue>
    </source>
</reference>
<feature type="non-terminal residue" evidence="2">
    <location>
        <position position="72"/>
    </location>
</feature>
<proteinExistence type="predicted"/>